<sequence>MLDSATGTDPLTRLREQTPARLARVHALGLFSEPDAEFDRFASVLARESGTDEALAMVNFLGDRQYFAGLWVPPSARDTVAMSRVMSLEHGWCPEVVDRGKALPLYDVCLSPRFRTNEVANEFGIRTYMGAPLFDPQDPTLPIGTVCVIGKQARPKEDGEQMLAFIKDRAQQAQFLLNSRVHEQLL</sequence>
<dbReference type="PANTHER" id="PTHR43102:SF2">
    <property type="entry name" value="GAF DOMAIN-CONTAINING PROTEIN"/>
    <property type="match status" value="1"/>
</dbReference>
<evidence type="ECO:0000313" key="3">
    <source>
        <dbReference type="Proteomes" id="UP000827138"/>
    </source>
</evidence>
<dbReference type="Pfam" id="PF01590">
    <property type="entry name" value="GAF"/>
    <property type="match status" value="1"/>
</dbReference>
<keyword evidence="3" id="KW-1185">Reference proteome</keyword>
<dbReference type="Proteomes" id="UP000827138">
    <property type="component" value="Chromosome"/>
</dbReference>
<organism evidence="2 3">
    <name type="scientific">Streptomyces akebiae</name>
    <dbReference type="NCBI Taxonomy" id="2865673"/>
    <lineage>
        <taxon>Bacteria</taxon>
        <taxon>Bacillati</taxon>
        <taxon>Actinomycetota</taxon>
        <taxon>Actinomycetes</taxon>
        <taxon>Kitasatosporales</taxon>
        <taxon>Streptomycetaceae</taxon>
        <taxon>Streptomyces</taxon>
    </lineage>
</organism>
<protein>
    <submittedName>
        <fullName evidence="2">GAF domain-containing protein</fullName>
    </submittedName>
</protein>
<evidence type="ECO:0000259" key="1">
    <source>
        <dbReference type="Pfam" id="PF01590"/>
    </source>
</evidence>
<gene>
    <name evidence="2" type="ORF">K1J60_06385</name>
</gene>
<reference evidence="2 3" key="1">
    <citation type="submission" date="2021-08" db="EMBL/GenBank/DDBJ databases">
        <authorList>
            <person name="Ping M."/>
        </authorList>
    </citation>
    <scope>NUCLEOTIDE SEQUENCE [LARGE SCALE GENOMIC DNA]</scope>
    <source>
        <strain evidence="2 3">MG28</strain>
    </source>
</reference>
<accession>A0ABX8XJS8</accession>
<dbReference type="EMBL" id="CP080647">
    <property type="protein sequence ID" value="QYX76178.1"/>
    <property type="molecule type" value="Genomic_DNA"/>
</dbReference>
<feature type="domain" description="GAF" evidence="1">
    <location>
        <begin position="34"/>
        <end position="171"/>
    </location>
</feature>
<dbReference type="PANTHER" id="PTHR43102">
    <property type="entry name" value="SLR1143 PROTEIN"/>
    <property type="match status" value="1"/>
</dbReference>
<dbReference type="InterPro" id="IPR029016">
    <property type="entry name" value="GAF-like_dom_sf"/>
</dbReference>
<evidence type="ECO:0000313" key="2">
    <source>
        <dbReference type="EMBL" id="QYX76178.1"/>
    </source>
</evidence>
<dbReference type="InterPro" id="IPR003018">
    <property type="entry name" value="GAF"/>
</dbReference>
<dbReference type="Gene3D" id="3.30.450.40">
    <property type="match status" value="1"/>
</dbReference>
<name>A0ABX8XJS8_9ACTN</name>
<dbReference type="RefSeq" id="WP_220645312.1">
    <property type="nucleotide sequence ID" value="NZ_CP080647.1"/>
</dbReference>
<dbReference type="SUPFAM" id="SSF55781">
    <property type="entry name" value="GAF domain-like"/>
    <property type="match status" value="1"/>
</dbReference>
<proteinExistence type="predicted"/>